<dbReference type="PANTHER" id="PTHR47074:SF48">
    <property type="entry name" value="POLYNUCLEOTIDYL TRANSFERASE, RIBONUCLEASE H-LIKE SUPERFAMILY PROTEIN"/>
    <property type="match status" value="1"/>
</dbReference>
<dbReference type="AlphaFoldDB" id="A0A392MGS0"/>
<keyword evidence="1" id="KW-0687">Ribonucleoprotein</keyword>
<sequence length="120" mass="13630">MRRYWEEVEKPVHLSINAGREYLLQWREIKAKQENVRPAAINTQVTWQPPADGEFKCNVDAALFNEEQQFGMGMCIRGAHGSFVKVGTMVIEGTPPPLEAEAYALKEALIWLEEIGISRV</sequence>
<reference evidence="1 2" key="1">
    <citation type="journal article" date="2018" name="Front. Plant Sci.">
        <title>Red Clover (Trifolium pratense) and Zigzag Clover (T. medium) - A Picture of Genomic Similarities and Differences.</title>
        <authorList>
            <person name="Dluhosova J."/>
            <person name="Istvanek J."/>
            <person name="Nedelnik J."/>
            <person name="Repkova J."/>
        </authorList>
    </citation>
    <scope>NUCLEOTIDE SEQUENCE [LARGE SCALE GENOMIC DNA]</scope>
    <source>
        <strain evidence="2">cv. 10/8</strain>
        <tissue evidence="1">Leaf</tissue>
    </source>
</reference>
<dbReference type="Proteomes" id="UP000265520">
    <property type="component" value="Unassembled WGS sequence"/>
</dbReference>
<evidence type="ECO:0000313" key="1">
    <source>
        <dbReference type="EMBL" id="MCH86239.1"/>
    </source>
</evidence>
<evidence type="ECO:0000313" key="2">
    <source>
        <dbReference type="Proteomes" id="UP000265520"/>
    </source>
</evidence>
<name>A0A392MGS0_9FABA</name>
<protein>
    <submittedName>
        <fullName evidence="1">60S ribosomal protein L23</fullName>
    </submittedName>
</protein>
<comment type="caution">
    <text evidence="1">The sequence shown here is derived from an EMBL/GenBank/DDBJ whole genome shotgun (WGS) entry which is preliminary data.</text>
</comment>
<dbReference type="EMBL" id="LXQA010009985">
    <property type="protein sequence ID" value="MCH86239.1"/>
    <property type="molecule type" value="Genomic_DNA"/>
</dbReference>
<proteinExistence type="predicted"/>
<dbReference type="PANTHER" id="PTHR47074">
    <property type="entry name" value="BNAC02G40300D PROTEIN"/>
    <property type="match status" value="1"/>
</dbReference>
<accession>A0A392MGS0</accession>
<feature type="non-terminal residue" evidence="1">
    <location>
        <position position="120"/>
    </location>
</feature>
<keyword evidence="2" id="KW-1185">Reference proteome</keyword>
<dbReference type="InterPro" id="IPR052929">
    <property type="entry name" value="RNase_H-like_EbsB-rel"/>
</dbReference>
<keyword evidence="1" id="KW-0689">Ribosomal protein</keyword>
<dbReference type="GO" id="GO:0005840">
    <property type="term" value="C:ribosome"/>
    <property type="evidence" value="ECO:0007669"/>
    <property type="project" value="UniProtKB-KW"/>
</dbReference>
<gene>
    <name evidence="1" type="ORF">A2U01_0007093</name>
</gene>
<organism evidence="1 2">
    <name type="scientific">Trifolium medium</name>
    <dbReference type="NCBI Taxonomy" id="97028"/>
    <lineage>
        <taxon>Eukaryota</taxon>
        <taxon>Viridiplantae</taxon>
        <taxon>Streptophyta</taxon>
        <taxon>Embryophyta</taxon>
        <taxon>Tracheophyta</taxon>
        <taxon>Spermatophyta</taxon>
        <taxon>Magnoliopsida</taxon>
        <taxon>eudicotyledons</taxon>
        <taxon>Gunneridae</taxon>
        <taxon>Pentapetalae</taxon>
        <taxon>rosids</taxon>
        <taxon>fabids</taxon>
        <taxon>Fabales</taxon>
        <taxon>Fabaceae</taxon>
        <taxon>Papilionoideae</taxon>
        <taxon>50 kb inversion clade</taxon>
        <taxon>NPAAA clade</taxon>
        <taxon>Hologalegina</taxon>
        <taxon>IRL clade</taxon>
        <taxon>Trifolieae</taxon>
        <taxon>Trifolium</taxon>
    </lineage>
</organism>